<dbReference type="SMART" id="SM01008">
    <property type="entry name" value="Ald_Xan_dh_C"/>
    <property type="match status" value="1"/>
</dbReference>
<keyword evidence="9" id="KW-0560">Oxidoreductase</keyword>
<reference evidence="16" key="1">
    <citation type="journal article" date="2018" name="DNA Res.">
        <title>Multiple hybrid de novo genome assembly of finger millet, an orphan allotetraploid crop.</title>
        <authorList>
            <person name="Hatakeyama M."/>
            <person name="Aluri S."/>
            <person name="Balachadran M.T."/>
            <person name="Sivarajan S.R."/>
            <person name="Patrignani A."/>
            <person name="Gruter S."/>
            <person name="Poveda L."/>
            <person name="Shimizu-Inatsugi R."/>
            <person name="Baeten J."/>
            <person name="Francoijs K.J."/>
            <person name="Nataraja K.N."/>
            <person name="Reddy Y.A.N."/>
            <person name="Phadnis S."/>
            <person name="Ravikumar R.L."/>
            <person name="Schlapbach R."/>
            <person name="Sreeman S.M."/>
            <person name="Shimizu K.K."/>
        </authorList>
    </citation>
    <scope>NUCLEOTIDE SEQUENCE</scope>
</reference>
<keyword evidence="5" id="KW-0285">Flavoprotein</keyword>
<dbReference type="Pfam" id="PF03450">
    <property type="entry name" value="CO_deh_flav_C"/>
    <property type="match status" value="1"/>
</dbReference>
<comment type="cofactor">
    <cofactor evidence="13">
        <name>[2Fe-2S] cluster</name>
        <dbReference type="ChEBI" id="CHEBI:190135"/>
    </cofactor>
</comment>
<evidence type="ECO:0000256" key="2">
    <source>
        <dbReference type="ARBA" id="ARBA00001974"/>
    </source>
</evidence>
<evidence type="ECO:0000256" key="5">
    <source>
        <dbReference type="ARBA" id="ARBA00022630"/>
    </source>
</evidence>
<reference evidence="16" key="2">
    <citation type="submission" date="2021-12" db="EMBL/GenBank/DDBJ databases">
        <title>Resequencing data analysis of finger millet.</title>
        <authorList>
            <person name="Hatakeyama M."/>
            <person name="Aluri S."/>
            <person name="Balachadran M.T."/>
            <person name="Sivarajan S.R."/>
            <person name="Poveda L."/>
            <person name="Shimizu-Inatsugi R."/>
            <person name="Schlapbach R."/>
            <person name="Sreeman S.M."/>
            <person name="Shimizu K.K."/>
        </authorList>
    </citation>
    <scope>NUCLEOTIDE SEQUENCE</scope>
</reference>
<evidence type="ECO:0000256" key="11">
    <source>
        <dbReference type="ARBA" id="ARBA00023014"/>
    </source>
</evidence>
<dbReference type="FunFam" id="3.30.390.50:FF:000003">
    <property type="entry name" value="Aldehyde oxidase1"/>
    <property type="match status" value="1"/>
</dbReference>
<keyword evidence="10" id="KW-0408">Iron</keyword>
<dbReference type="FunFam" id="3.10.20.30:FF:000012">
    <property type="entry name" value="Xanthine dehydrogenase/oxidase"/>
    <property type="match status" value="1"/>
</dbReference>
<evidence type="ECO:0000259" key="14">
    <source>
        <dbReference type="PROSITE" id="PS51085"/>
    </source>
</evidence>
<keyword evidence="8" id="KW-0274">FAD</keyword>
<dbReference type="Gene3D" id="3.30.465.10">
    <property type="match status" value="1"/>
</dbReference>
<comment type="similarity">
    <text evidence="3">Belongs to the xanthine dehydrogenase family.</text>
</comment>
<evidence type="ECO:0000256" key="10">
    <source>
        <dbReference type="ARBA" id="ARBA00023004"/>
    </source>
</evidence>
<dbReference type="Pfam" id="PF01799">
    <property type="entry name" value="Fer2_2"/>
    <property type="match status" value="1"/>
</dbReference>
<dbReference type="InterPro" id="IPR036010">
    <property type="entry name" value="2Fe-2S_ferredoxin-like_sf"/>
</dbReference>
<name>A0AAV5EI93_ELECO</name>
<evidence type="ECO:0000313" key="17">
    <source>
        <dbReference type="Proteomes" id="UP001054889"/>
    </source>
</evidence>
<dbReference type="Pfam" id="PF01315">
    <property type="entry name" value="Ald_Xan_dh_C"/>
    <property type="match status" value="1"/>
</dbReference>
<dbReference type="SUPFAM" id="SSF54292">
    <property type="entry name" value="2Fe-2S ferredoxin-like"/>
    <property type="match status" value="1"/>
</dbReference>
<keyword evidence="11" id="KW-0411">Iron-sulfur</keyword>
<evidence type="ECO:0000256" key="9">
    <source>
        <dbReference type="ARBA" id="ARBA00023002"/>
    </source>
</evidence>
<dbReference type="SUPFAM" id="SSF47741">
    <property type="entry name" value="CO dehydrogenase ISP C-domain like"/>
    <property type="match status" value="1"/>
</dbReference>
<protein>
    <submittedName>
        <fullName evidence="16">Uncharacterized protein</fullName>
    </submittedName>
</protein>
<dbReference type="InterPro" id="IPR036318">
    <property type="entry name" value="FAD-bd_PCMH-like_sf"/>
</dbReference>
<evidence type="ECO:0000256" key="13">
    <source>
        <dbReference type="ARBA" id="ARBA00034078"/>
    </source>
</evidence>
<dbReference type="InterPro" id="IPR005107">
    <property type="entry name" value="CO_DH_flav_C"/>
</dbReference>
<keyword evidence="7" id="KW-0479">Metal-binding</keyword>
<accession>A0AAV5EI93</accession>
<dbReference type="InterPro" id="IPR006058">
    <property type="entry name" value="2Fe2S_fd_BS"/>
</dbReference>
<dbReference type="InterPro" id="IPR036856">
    <property type="entry name" value="Ald_Oxase/Xan_DH_a/b_sf"/>
</dbReference>
<dbReference type="InterPro" id="IPR012675">
    <property type="entry name" value="Beta-grasp_dom_sf"/>
</dbReference>
<feature type="domain" description="FAD-binding PCMH-type" evidence="15">
    <location>
        <begin position="206"/>
        <end position="398"/>
    </location>
</feature>
<evidence type="ECO:0000256" key="3">
    <source>
        <dbReference type="ARBA" id="ARBA00006849"/>
    </source>
</evidence>
<dbReference type="SUPFAM" id="SSF56176">
    <property type="entry name" value="FAD-binding/transporter-associated domain-like"/>
    <property type="match status" value="1"/>
</dbReference>
<sequence length="740" mass="79976">MGKAAATVVLAVNGQRYEAAGVDPSMTLLEFLRTQTPVRGPKLGCGEGGCGACVVLISKYDPATDEVTEFSASSCLTLLHSVNHCSVTTSEGIGNIKDGYHPVQQRLAGFHASQCGFCTPGMCMSIFSAIVKADKEASRPAPPAGFSKLTSSEAERAISGNLCRCTGYRPIVDACKSFAADVDLEDLGLNCFWKKVLGGAGKRCSRAASDNGWYHPKSIQELHRLFDSNWFDGHSVKIVASNTGSGVYKDEDLYDRYIDIKGIRELSVINKSSKGVELGSVVSISEVIEVLSDGNLVFRKIADHLNKVASPFVWNTATIGGNIIMAQRLQFPSDIATVLLAAGSTVTIQEASKRMCLTLEEFLHQPPCDPKTLLLSIFIPDCGSDGITFETFRAAPRPYGNAVSYINSAFLARTSVDATSGDRLIEDICLAFGAYGVDHAIRARKVEDLLKGKSMCSSVILEAVQLLKDTISPSEGTPHPEYRISLAISFLFNFLSSLANSSNVHTKVDIPNGSYANGTSNGSTEYSLEEHVKVDINDLSIRSRQEMVFNDEYKPVGKPIKKAGAELQASGEAVYVDDIPAPKDCLYGAFIYSKHPHAHVKGINFKSSLASNKVITVITAKDIPSGGENIGSTFPTIGDERLFADPVTEFAGQNIGVVIAETQKYAYMAAKQAVIEYSTEKLQPPILTIEDAIQQNSFFQTPPFAAPKPVGDYNQGMSEADHKILSAEVYYLLCCREFML</sequence>
<comment type="cofactor">
    <cofactor evidence="2">
        <name>FAD</name>
        <dbReference type="ChEBI" id="CHEBI:57692"/>
    </cofactor>
</comment>
<dbReference type="PANTHER" id="PTHR11908">
    <property type="entry name" value="XANTHINE DEHYDROGENASE"/>
    <property type="match status" value="1"/>
</dbReference>
<keyword evidence="6" id="KW-0001">2Fe-2S</keyword>
<dbReference type="InterPro" id="IPR036884">
    <property type="entry name" value="2Fe-2S-bd_dom_sf"/>
</dbReference>
<evidence type="ECO:0000259" key="15">
    <source>
        <dbReference type="PROSITE" id="PS51387"/>
    </source>
</evidence>
<dbReference type="PROSITE" id="PS51085">
    <property type="entry name" value="2FE2S_FER_2"/>
    <property type="match status" value="1"/>
</dbReference>
<dbReference type="Gene3D" id="3.90.1170.50">
    <property type="entry name" value="Aldehyde oxidase/xanthine dehydrogenase, a/b hammerhead"/>
    <property type="match status" value="1"/>
</dbReference>
<dbReference type="Proteomes" id="UP001054889">
    <property type="component" value="Unassembled WGS sequence"/>
</dbReference>
<comment type="caution">
    <text evidence="16">The sequence shown here is derived from an EMBL/GenBank/DDBJ whole genome shotgun (WGS) entry which is preliminary data.</text>
</comment>
<evidence type="ECO:0000256" key="4">
    <source>
        <dbReference type="ARBA" id="ARBA00022505"/>
    </source>
</evidence>
<evidence type="ECO:0000256" key="6">
    <source>
        <dbReference type="ARBA" id="ARBA00022714"/>
    </source>
</evidence>
<dbReference type="GO" id="GO:0071949">
    <property type="term" value="F:FAD binding"/>
    <property type="evidence" value="ECO:0007669"/>
    <property type="project" value="InterPro"/>
</dbReference>
<evidence type="ECO:0000256" key="7">
    <source>
        <dbReference type="ARBA" id="ARBA00022723"/>
    </source>
</evidence>
<dbReference type="SUPFAM" id="SSF54665">
    <property type="entry name" value="CO dehydrogenase molybdoprotein N-domain-like"/>
    <property type="match status" value="1"/>
</dbReference>
<dbReference type="Pfam" id="PF00111">
    <property type="entry name" value="Fer2"/>
    <property type="match status" value="1"/>
</dbReference>
<dbReference type="InterPro" id="IPR036683">
    <property type="entry name" value="CO_DH_flav_C_dom_sf"/>
</dbReference>
<organism evidence="16 17">
    <name type="scientific">Eleusine coracana subsp. coracana</name>
    <dbReference type="NCBI Taxonomy" id="191504"/>
    <lineage>
        <taxon>Eukaryota</taxon>
        <taxon>Viridiplantae</taxon>
        <taxon>Streptophyta</taxon>
        <taxon>Embryophyta</taxon>
        <taxon>Tracheophyta</taxon>
        <taxon>Spermatophyta</taxon>
        <taxon>Magnoliopsida</taxon>
        <taxon>Liliopsida</taxon>
        <taxon>Poales</taxon>
        <taxon>Poaceae</taxon>
        <taxon>PACMAD clade</taxon>
        <taxon>Chloridoideae</taxon>
        <taxon>Cynodonteae</taxon>
        <taxon>Eleusininae</taxon>
        <taxon>Eleusine</taxon>
    </lineage>
</organism>
<proteinExistence type="inferred from homology"/>
<evidence type="ECO:0000313" key="16">
    <source>
        <dbReference type="EMBL" id="GJN23069.1"/>
    </source>
</evidence>
<dbReference type="InterPro" id="IPR002346">
    <property type="entry name" value="Mopterin_DH_FAD-bd"/>
</dbReference>
<dbReference type="AlphaFoldDB" id="A0AAV5EI93"/>
<dbReference type="Gene3D" id="3.30.390.50">
    <property type="entry name" value="CO dehydrogenase flavoprotein, C-terminal domain"/>
    <property type="match status" value="1"/>
</dbReference>
<dbReference type="Pfam" id="PF00941">
    <property type="entry name" value="FAD_binding_5"/>
    <property type="match status" value="1"/>
</dbReference>
<dbReference type="Gene3D" id="3.30.365.10">
    <property type="entry name" value="Aldehyde oxidase/xanthine dehydrogenase, molybdopterin binding domain"/>
    <property type="match status" value="1"/>
</dbReference>
<dbReference type="InterPro" id="IPR016208">
    <property type="entry name" value="Ald_Oxase/xanthine_DH-like"/>
</dbReference>
<dbReference type="EMBL" id="BQKI01000076">
    <property type="protein sequence ID" value="GJN23069.1"/>
    <property type="molecule type" value="Genomic_DNA"/>
</dbReference>
<dbReference type="PANTHER" id="PTHR11908:SF92">
    <property type="entry name" value="ALDEHYDE OXIDASE 1-RELATED"/>
    <property type="match status" value="1"/>
</dbReference>
<dbReference type="InterPro" id="IPR002888">
    <property type="entry name" value="2Fe-2S-bd"/>
</dbReference>
<dbReference type="InterPro" id="IPR001041">
    <property type="entry name" value="2Fe-2S_ferredoxin-type"/>
</dbReference>
<dbReference type="PROSITE" id="PS00197">
    <property type="entry name" value="2FE2S_FER_1"/>
    <property type="match status" value="1"/>
</dbReference>
<dbReference type="InterPro" id="IPR000674">
    <property type="entry name" value="Ald_Oxase/Xan_DH_a/b"/>
</dbReference>
<dbReference type="GO" id="GO:0051537">
    <property type="term" value="F:2 iron, 2 sulfur cluster binding"/>
    <property type="evidence" value="ECO:0007669"/>
    <property type="project" value="UniProtKB-KW"/>
</dbReference>
<dbReference type="InterPro" id="IPR016166">
    <property type="entry name" value="FAD-bd_PCMH"/>
</dbReference>
<dbReference type="FunFam" id="3.90.1170.50:FF:000007">
    <property type="entry name" value="Aldehyde oxidase1"/>
    <property type="match status" value="1"/>
</dbReference>
<dbReference type="Gene3D" id="3.10.20.30">
    <property type="match status" value="1"/>
</dbReference>
<dbReference type="GO" id="GO:0005506">
    <property type="term" value="F:iron ion binding"/>
    <property type="evidence" value="ECO:0007669"/>
    <property type="project" value="InterPro"/>
</dbReference>
<dbReference type="InterPro" id="IPR016169">
    <property type="entry name" value="FAD-bd_PCMH_sub2"/>
</dbReference>
<feature type="domain" description="2Fe-2S ferredoxin-type" evidence="14">
    <location>
        <begin position="6"/>
        <end position="93"/>
    </location>
</feature>
<evidence type="ECO:0000256" key="8">
    <source>
        <dbReference type="ARBA" id="ARBA00022827"/>
    </source>
</evidence>
<keyword evidence="12" id="KW-0520">NAD</keyword>
<comment type="cofactor">
    <cofactor evidence="1">
        <name>Mo-molybdopterin</name>
        <dbReference type="ChEBI" id="CHEBI:71302"/>
    </cofactor>
</comment>
<evidence type="ECO:0000256" key="1">
    <source>
        <dbReference type="ARBA" id="ARBA00001924"/>
    </source>
</evidence>
<keyword evidence="4" id="KW-0500">Molybdenum</keyword>
<dbReference type="SUPFAM" id="SSF55447">
    <property type="entry name" value="CO dehydrogenase flavoprotein C-terminal domain-like"/>
    <property type="match status" value="1"/>
</dbReference>
<gene>
    <name evidence="16" type="primary">gb10686</name>
    <name evidence="16" type="ORF">PR202_gb10686</name>
</gene>
<dbReference type="PROSITE" id="PS51387">
    <property type="entry name" value="FAD_PCMH"/>
    <property type="match status" value="1"/>
</dbReference>
<dbReference type="Gene3D" id="1.10.150.120">
    <property type="entry name" value="[2Fe-2S]-binding domain"/>
    <property type="match status" value="1"/>
</dbReference>
<evidence type="ECO:0000256" key="12">
    <source>
        <dbReference type="ARBA" id="ARBA00023027"/>
    </source>
</evidence>
<dbReference type="GO" id="GO:0016491">
    <property type="term" value="F:oxidoreductase activity"/>
    <property type="evidence" value="ECO:0007669"/>
    <property type="project" value="UniProtKB-KW"/>
</dbReference>
<keyword evidence="17" id="KW-1185">Reference proteome</keyword>
<dbReference type="SMART" id="SM01092">
    <property type="entry name" value="CO_deh_flav_C"/>
    <property type="match status" value="1"/>
</dbReference>